<dbReference type="AlphaFoldDB" id="B4MPB6"/>
<dbReference type="InterPro" id="IPR002181">
    <property type="entry name" value="Fibrinogen_a/b/g_C_dom"/>
</dbReference>
<dbReference type="GO" id="GO:0005615">
    <property type="term" value="C:extracellular space"/>
    <property type="evidence" value="ECO:0007669"/>
    <property type="project" value="TreeGrafter"/>
</dbReference>
<dbReference type="OMA" id="ASCAIVY"/>
<dbReference type="SUPFAM" id="SSF56496">
    <property type="entry name" value="Fibrinogen C-terminal domain-like"/>
    <property type="match status" value="1"/>
</dbReference>
<dbReference type="InterPro" id="IPR050373">
    <property type="entry name" value="Fibrinogen_C-term_domain"/>
</dbReference>
<dbReference type="HOGENOM" id="CLU_038628_11_1_1"/>
<name>B4MPB6_DROWI</name>
<dbReference type="InterPro" id="IPR036056">
    <property type="entry name" value="Fibrinogen-like_C"/>
</dbReference>
<proteinExistence type="predicted"/>
<dbReference type="Pfam" id="PF00147">
    <property type="entry name" value="Fibrinogen_C"/>
    <property type="match status" value="1"/>
</dbReference>
<dbReference type="InParanoid" id="B4MPB6"/>
<protein>
    <submittedName>
        <fullName evidence="2">GK21679</fullName>
    </submittedName>
</protein>
<evidence type="ECO:0000259" key="1">
    <source>
        <dbReference type="PROSITE" id="PS51406"/>
    </source>
</evidence>
<dbReference type="InterPro" id="IPR014716">
    <property type="entry name" value="Fibrinogen_a/b/g_C_1"/>
</dbReference>
<evidence type="ECO:0000313" key="3">
    <source>
        <dbReference type="Proteomes" id="UP000007798"/>
    </source>
</evidence>
<feature type="domain" description="Fibrinogen C-terminal" evidence="1">
    <location>
        <begin position="1"/>
        <end position="96"/>
    </location>
</feature>
<dbReference type="EMBL" id="CH963849">
    <property type="protein sequence ID" value="EDW73955.1"/>
    <property type="molecule type" value="Genomic_DNA"/>
</dbReference>
<keyword evidence="3" id="KW-1185">Reference proteome</keyword>
<evidence type="ECO:0000313" key="2">
    <source>
        <dbReference type="EMBL" id="EDW73955.1"/>
    </source>
</evidence>
<dbReference type="OrthoDB" id="6145874at2759"/>
<reference evidence="2 3" key="1">
    <citation type="journal article" date="2007" name="Nature">
        <title>Evolution of genes and genomes on the Drosophila phylogeny.</title>
        <authorList>
            <consortium name="Drosophila 12 Genomes Consortium"/>
            <person name="Clark A.G."/>
            <person name="Eisen M.B."/>
            <person name="Smith D.R."/>
            <person name="Bergman C.M."/>
            <person name="Oliver B."/>
            <person name="Markow T.A."/>
            <person name="Kaufman T.C."/>
            <person name="Kellis M."/>
            <person name="Gelbart W."/>
            <person name="Iyer V.N."/>
            <person name="Pollard D.A."/>
            <person name="Sackton T.B."/>
            <person name="Larracuente A.M."/>
            <person name="Singh N.D."/>
            <person name="Abad J.P."/>
            <person name="Abt D.N."/>
            <person name="Adryan B."/>
            <person name="Aguade M."/>
            <person name="Akashi H."/>
            <person name="Anderson W.W."/>
            <person name="Aquadro C.F."/>
            <person name="Ardell D.H."/>
            <person name="Arguello R."/>
            <person name="Artieri C.G."/>
            <person name="Barbash D.A."/>
            <person name="Barker D."/>
            <person name="Barsanti P."/>
            <person name="Batterham P."/>
            <person name="Batzoglou S."/>
            <person name="Begun D."/>
            <person name="Bhutkar A."/>
            <person name="Blanco E."/>
            <person name="Bosak S.A."/>
            <person name="Bradley R.K."/>
            <person name="Brand A.D."/>
            <person name="Brent M.R."/>
            <person name="Brooks A.N."/>
            <person name="Brown R.H."/>
            <person name="Butlin R.K."/>
            <person name="Caggese C."/>
            <person name="Calvi B.R."/>
            <person name="Bernardo de Carvalho A."/>
            <person name="Caspi A."/>
            <person name="Castrezana S."/>
            <person name="Celniker S.E."/>
            <person name="Chang J.L."/>
            <person name="Chapple C."/>
            <person name="Chatterji S."/>
            <person name="Chinwalla A."/>
            <person name="Civetta A."/>
            <person name="Clifton S.W."/>
            <person name="Comeron J.M."/>
            <person name="Costello J.C."/>
            <person name="Coyne J.A."/>
            <person name="Daub J."/>
            <person name="David R.G."/>
            <person name="Delcher A.L."/>
            <person name="Delehaunty K."/>
            <person name="Do C.B."/>
            <person name="Ebling H."/>
            <person name="Edwards K."/>
            <person name="Eickbush T."/>
            <person name="Evans J.D."/>
            <person name="Filipski A."/>
            <person name="Findeiss S."/>
            <person name="Freyhult E."/>
            <person name="Fulton L."/>
            <person name="Fulton R."/>
            <person name="Garcia A.C."/>
            <person name="Gardiner A."/>
            <person name="Garfield D.A."/>
            <person name="Garvin B.E."/>
            <person name="Gibson G."/>
            <person name="Gilbert D."/>
            <person name="Gnerre S."/>
            <person name="Godfrey J."/>
            <person name="Good R."/>
            <person name="Gotea V."/>
            <person name="Gravely B."/>
            <person name="Greenberg A.J."/>
            <person name="Griffiths-Jones S."/>
            <person name="Gross S."/>
            <person name="Guigo R."/>
            <person name="Gustafson E.A."/>
            <person name="Haerty W."/>
            <person name="Hahn M.W."/>
            <person name="Halligan D.L."/>
            <person name="Halpern A.L."/>
            <person name="Halter G.M."/>
            <person name="Han M.V."/>
            <person name="Heger A."/>
            <person name="Hillier L."/>
            <person name="Hinrichs A.S."/>
            <person name="Holmes I."/>
            <person name="Hoskins R.A."/>
            <person name="Hubisz M.J."/>
            <person name="Hultmark D."/>
            <person name="Huntley M.A."/>
            <person name="Jaffe D.B."/>
            <person name="Jagadeeshan S."/>
            <person name="Jeck W.R."/>
            <person name="Johnson J."/>
            <person name="Jones C.D."/>
            <person name="Jordan W.C."/>
            <person name="Karpen G.H."/>
            <person name="Kataoka E."/>
            <person name="Keightley P.D."/>
            <person name="Kheradpour P."/>
            <person name="Kirkness E.F."/>
            <person name="Koerich L.B."/>
            <person name="Kristiansen K."/>
            <person name="Kudrna D."/>
            <person name="Kulathinal R.J."/>
            <person name="Kumar S."/>
            <person name="Kwok R."/>
            <person name="Lander E."/>
            <person name="Langley C.H."/>
            <person name="Lapoint R."/>
            <person name="Lazzaro B.P."/>
            <person name="Lee S.J."/>
            <person name="Levesque L."/>
            <person name="Li R."/>
            <person name="Lin C.F."/>
            <person name="Lin M.F."/>
            <person name="Lindblad-Toh K."/>
            <person name="Llopart A."/>
            <person name="Long M."/>
            <person name="Low L."/>
            <person name="Lozovsky E."/>
            <person name="Lu J."/>
            <person name="Luo M."/>
            <person name="Machado C.A."/>
            <person name="Makalowski W."/>
            <person name="Marzo M."/>
            <person name="Matsuda M."/>
            <person name="Matzkin L."/>
            <person name="McAllister B."/>
            <person name="McBride C.S."/>
            <person name="McKernan B."/>
            <person name="McKernan K."/>
            <person name="Mendez-Lago M."/>
            <person name="Minx P."/>
            <person name="Mollenhauer M.U."/>
            <person name="Montooth K."/>
            <person name="Mount S.M."/>
            <person name="Mu X."/>
            <person name="Myers E."/>
            <person name="Negre B."/>
            <person name="Newfeld S."/>
            <person name="Nielsen R."/>
            <person name="Noor M.A."/>
            <person name="O'Grady P."/>
            <person name="Pachter L."/>
            <person name="Papaceit M."/>
            <person name="Parisi M.J."/>
            <person name="Parisi M."/>
            <person name="Parts L."/>
            <person name="Pedersen J.S."/>
            <person name="Pesole G."/>
            <person name="Phillippy A.M."/>
            <person name="Ponting C.P."/>
            <person name="Pop M."/>
            <person name="Porcelli D."/>
            <person name="Powell J.R."/>
            <person name="Prohaska S."/>
            <person name="Pruitt K."/>
            <person name="Puig M."/>
            <person name="Quesneville H."/>
            <person name="Ram K.R."/>
            <person name="Rand D."/>
            <person name="Rasmussen M.D."/>
            <person name="Reed L.K."/>
            <person name="Reenan R."/>
            <person name="Reily A."/>
            <person name="Remington K.A."/>
            <person name="Rieger T.T."/>
            <person name="Ritchie M.G."/>
            <person name="Robin C."/>
            <person name="Rogers Y.H."/>
            <person name="Rohde C."/>
            <person name="Rozas J."/>
            <person name="Rubenfield M.J."/>
            <person name="Ruiz A."/>
            <person name="Russo S."/>
            <person name="Salzberg S.L."/>
            <person name="Sanchez-Gracia A."/>
            <person name="Saranga D.J."/>
            <person name="Sato H."/>
            <person name="Schaeffer S.W."/>
            <person name="Schatz M.C."/>
            <person name="Schlenke T."/>
            <person name="Schwartz R."/>
            <person name="Segarra C."/>
            <person name="Singh R.S."/>
            <person name="Sirot L."/>
            <person name="Sirota M."/>
            <person name="Sisneros N.B."/>
            <person name="Smith C.D."/>
            <person name="Smith T.F."/>
            <person name="Spieth J."/>
            <person name="Stage D.E."/>
            <person name="Stark A."/>
            <person name="Stephan W."/>
            <person name="Strausberg R.L."/>
            <person name="Strempel S."/>
            <person name="Sturgill D."/>
            <person name="Sutton G."/>
            <person name="Sutton G.G."/>
            <person name="Tao W."/>
            <person name="Teichmann S."/>
            <person name="Tobari Y.N."/>
            <person name="Tomimura Y."/>
            <person name="Tsolas J.M."/>
            <person name="Valente V.L."/>
            <person name="Venter E."/>
            <person name="Venter J.C."/>
            <person name="Vicario S."/>
            <person name="Vieira F.G."/>
            <person name="Vilella A.J."/>
            <person name="Villasante A."/>
            <person name="Walenz B."/>
            <person name="Wang J."/>
            <person name="Wasserman M."/>
            <person name="Watts T."/>
            <person name="Wilson D."/>
            <person name="Wilson R.K."/>
            <person name="Wing R.A."/>
            <person name="Wolfner M.F."/>
            <person name="Wong A."/>
            <person name="Wong G.K."/>
            <person name="Wu C.I."/>
            <person name="Wu G."/>
            <person name="Yamamoto D."/>
            <person name="Yang H.P."/>
            <person name="Yang S.P."/>
            <person name="Yorke J.A."/>
            <person name="Yoshida K."/>
            <person name="Zdobnov E."/>
            <person name="Zhang P."/>
            <person name="Zhang Y."/>
            <person name="Zimin A.V."/>
            <person name="Baldwin J."/>
            <person name="Abdouelleil A."/>
            <person name="Abdulkadir J."/>
            <person name="Abebe A."/>
            <person name="Abera B."/>
            <person name="Abreu J."/>
            <person name="Acer S.C."/>
            <person name="Aftuck L."/>
            <person name="Alexander A."/>
            <person name="An P."/>
            <person name="Anderson E."/>
            <person name="Anderson S."/>
            <person name="Arachi H."/>
            <person name="Azer M."/>
            <person name="Bachantsang P."/>
            <person name="Barry A."/>
            <person name="Bayul T."/>
            <person name="Berlin A."/>
            <person name="Bessette D."/>
            <person name="Bloom T."/>
            <person name="Blye J."/>
            <person name="Boguslavskiy L."/>
            <person name="Bonnet C."/>
            <person name="Boukhgalter B."/>
            <person name="Bourzgui I."/>
            <person name="Brown A."/>
            <person name="Cahill P."/>
            <person name="Channer S."/>
            <person name="Cheshatsang Y."/>
            <person name="Chuda L."/>
            <person name="Citroen M."/>
            <person name="Collymore A."/>
            <person name="Cooke P."/>
            <person name="Costello M."/>
            <person name="D'Aco K."/>
            <person name="Daza R."/>
            <person name="De Haan G."/>
            <person name="DeGray S."/>
            <person name="DeMaso C."/>
            <person name="Dhargay N."/>
            <person name="Dooley K."/>
            <person name="Dooley E."/>
            <person name="Doricent M."/>
            <person name="Dorje P."/>
            <person name="Dorjee K."/>
            <person name="Dupes A."/>
            <person name="Elong R."/>
            <person name="Falk J."/>
            <person name="Farina A."/>
            <person name="Faro S."/>
            <person name="Ferguson D."/>
            <person name="Fisher S."/>
            <person name="Foley C.D."/>
            <person name="Franke A."/>
            <person name="Friedrich D."/>
            <person name="Gadbois L."/>
            <person name="Gearin G."/>
            <person name="Gearin C.R."/>
            <person name="Giannoukos G."/>
            <person name="Goode T."/>
            <person name="Graham J."/>
            <person name="Grandbois E."/>
            <person name="Grewal S."/>
            <person name="Gyaltsen K."/>
            <person name="Hafez N."/>
            <person name="Hagos B."/>
            <person name="Hall J."/>
            <person name="Henson C."/>
            <person name="Hollinger A."/>
            <person name="Honan T."/>
            <person name="Huard M.D."/>
            <person name="Hughes L."/>
            <person name="Hurhula B."/>
            <person name="Husby M.E."/>
            <person name="Kamat A."/>
            <person name="Kanga B."/>
            <person name="Kashin S."/>
            <person name="Khazanovich D."/>
            <person name="Kisner P."/>
            <person name="Lance K."/>
            <person name="Lara M."/>
            <person name="Lee W."/>
            <person name="Lennon N."/>
            <person name="Letendre F."/>
            <person name="LeVine R."/>
            <person name="Lipovsky A."/>
            <person name="Liu X."/>
            <person name="Liu J."/>
            <person name="Liu S."/>
            <person name="Lokyitsang T."/>
            <person name="Lokyitsang Y."/>
            <person name="Lubonja R."/>
            <person name="Lui A."/>
            <person name="MacDonald P."/>
            <person name="Magnisalis V."/>
            <person name="Maru K."/>
            <person name="Matthews C."/>
            <person name="McCusker W."/>
            <person name="McDonough S."/>
            <person name="Mehta T."/>
            <person name="Meldrim J."/>
            <person name="Meneus L."/>
            <person name="Mihai O."/>
            <person name="Mihalev A."/>
            <person name="Mihova T."/>
            <person name="Mittelman R."/>
            <person name="Mlenga V."/>
            <person name="Montmayeur A."/>
            <person name="Mulrain L."/>
            <person name="Navidi A."/>
            <person name="Naylor J."/>
            <person name="Negash T."/>
            <person name="Nguyen T."/>
            <person name="Nguyen N."/>
            <person name="Nicol R."/>
            <person name="Norbu C."/>
            <person name="Norbu N."/>
            <person name="Novod N."/>
            <person name="O'Neill B."/>
            <person name="Osman S."/>
            <person name="Markiewicz E."/>
            <person name="Oyono O.L."/>
            <person name="Patti C."/>
            <person name="Phunkhang P."/>
            <person name="Pierre F."/>
            <person name="Priest M."/>
            <person name="Raghuraman S."/>
            <person name="Rege F."/>
            <person name="Reyes R."/>
            <person name="Rise C."/>
            <person name="Rogov P."/>
            <person name="Ross K."/>
            <person name="Ryan E."/>
            <person name="Settipalli S."/>
            <person name="Shea T."/>
            <person name="Sherpa N."/>
            <person name="Shi L."/>
            <person name="Shih D."/>
            <person name="Sparrow T."/>
            <person name="Spaulding J."/>
            <person name="Stalker J."/>
            <person name="Stange-Thomann N."/>
            <person name="Stavropoulos S."/>
            <person name="Stone C."/>
            <person name="Strader C."/>
            <person name="Tesfaye S."/>
            <person name="Thomson T."/>
            <person name="Thoulutsang Y."/>
            <person name="Thoulutsang D."/>
            <person name="Topham K."/>
            <person name="Topping I."/>
            <person name="Tsamla T."/>
            <person name="Vassiliev H."/>
            <person name="Vo A."/>
            <person name="Wangchuk T."/>
            <person name="Wangdi T."/>
            <person name="Weiand M."/>
            <person name="Wilkinson J."/>
            <person name="Wilson A."/>
            <person name="Yadav S."/>
            <person name="Young G."/>
            <person name="Yu Q."/>
            <person name="Zembek L."/>
            <person name="Zhong D."/>
            <person name="Zimmer A."/>
            <person name="Zwirko Z."/>
            <person name="Jaffe D.B."/>
            <person name="Alvarez P."/>
            <person name="Brockman W."/>
            <person name="Butler J."/>
            <person name="Chin C."/>
            <person name="Gnerre S."/>
            <person name="Grabherr M."/>
            <person name="Kleber M."/>
            <person name="Mauceli E."/>
            <person name="MacCallum I."/>
        </authorList>
    </citation>
    <scope>NUCLEOTIDE SEQUENCE [LARGE SCALE GENOMIC DNA]</scope>
    <source>
        <strain evidence="3">Tucson 14030-0811.24</strain>
    </source>
</reference>
<dbReference type="PhylomeDB" id="B4MPB6"/>
<dbReference type="Proteomes" id="UP000007798">
    <property type="component" value="Unassembled WGS sequence"/>
</dbReference>
<dbReference type="PANTHER" id="PTHR19143:SF327">
    <property type="entry name" value="FI21813P1-RELATED"/>
    <property type="match status" value="1"/>
</dbReference>
<dbReference type="Gene3D" id="3.90.215.10">
    <property type="entry name" value="Gamma Fibrinogen, chain A, domain 1"/>
    <property type="match status" value="1"/>
</dbReference>
<gene>
    <name evidence="2" type="primary">Dwil\GK21679</name>
    <name evidence="2" type="ORF">Dwil_GK21679</name>
</gene>
<organism evidence="3">
    <name type="scientific">Drosophila willistoni</name>
    <name type="common">Fruit fly</name>
    <dbReference type="NCBI Taxonomy" id="7260"/>
    <lineage>
        <taxon>Eukaryota</taxon>
        <taxon>Metazoa</taxon>
        <taxon>Ecdysozoa</taxon>
        <taxon>Arthropoda</taxon>
        <taxon>Hexapoda</taxon>
        <taxon>Insecta</taxon>
        <taxon>Pterygota</taxon>
        <taxon>Neoptera</taxon>
        <taxon>Endopterygota</taxon>
        <taxon>Diptera</taxon>
        <taxon>Brachycera</taxon>
        <taxon>Muscomorpha</taxon>
        <taxon>Ephydroidea</taxon>
        <taxon>Drosophilidae</taxon>
        <taxon>Drosophila</taxon>
        <taxon>Sophophora</taxon>
    </lineage>
</organism>
<dbReference type="PROSITE" id="PS51406">
    <property type="entry name" value="FIBRINOGEN_C_2"/>
    <property type="match status" value="1"/>
</dbReference>
<dbReference type="STRING" id="7260.B4MPB6"/>
<dbReference type="KEGG" id="dwi:6640435"/>
<accession>B4MPB6</accession>
<sequence>MSRLGAYSGTAGDALRYHKGQPFSTYDMDNGPSPENCALRYLGAWWYNDCHHSNLFAMYFAGEYNDEMFAKGMVWFEWRGMLYAFKDMKMMIRPKSCSC</sequence>
<dbReference type="eggNOG" id="KOG2579">
    <property type="taxonomic scope" value="Eukaryota"/>
</dbReference>
<dbReference type="PANTHER" id="PTHR19143">
    <property type="entry name" value="FIBRINOGEN/TENASCIN/ANGIOPOEITIN"/>
    <property type="match status" value="1"/>
</dbReference>
<dbReference type="SMART" id="SM00186">
    <property type="entry name" value="FBG"/>
    <property type="match status" value="1"/>
</dbReference>